<reference evidence="9" key="2">
    <citation type="submission" date="2025-09" db="UniProtKB">
        <authorList>
            <consortium name="Ensembl"/>
        </authorList>
    </citation>
    <scope>IDENTIFICATION</scope>
</reference>
<dbReference type="FunFam" id="2.60.40.10:FF:001083">
    <property type="entry name" value="T cell receptor gamma constant 2"/>
    <property type="match status" value="1"/>
</dbReference>
<evidence type="ECO:0000313" key="10">
    <source>
        <dbReference type="Proteomes" id="UP000694398"/>
    </source>
</evidence>
<protein>
    <submittedName>
        <fullName evidence="9">T cell receptor gamma constant 1</fullName>
    </submittedName>
</protein>
<dbReference type="Gene3D" id="2.60.40.10">
    <property type="entry name" value="Immunoglobulins"/>
    <property type="match status" value="1"/>
</dbReference>
<dbReference type="PANTHER" id="PTHR19256">
    <property type="entry name" value="T-CELL RECEPTOR GAMMA CHAIN"/>
    <property type="match status" value="1"/>
</dbReference>
<dbReference type="InterPro" id="IPR036179">
    <property type="entry name" value="Ig-like_dom_sf"/>
</dbReference>
<keyword evidence="6" id="KW-0393">Immunoglobulin domain</keyword>
<evidence type="ECO:0000313" key="9">
    <source>
        <dbReference type="Ensembl" id="ENSCLAP00000010834.1"/>
    </source>
</evidence>
<feature type="domain" description="Immunoglobulin C1-set" evidence="8">
    <location>
        <begin position="37"/>
        <end position="108"/>
    </location>
</feature>
<evidence type="ECO:0000259" key="8">
    <source>
        <dbReference type="SMART" id="SM00407"/>
    </source>
</evidence>
<evidence type="ECO:0000256" key="6">
    <source>
        <dbReference type="ARBA" id="ARBA00023319"/>
    </source>
</evidence>
<sequence length="180" mass="20422">MKKILAVYRKDKVLDEDISPKPSMFLPSVSETNVDKAGTYICLLEKFFPEPIKVSWKEKDNDGILESQQGDTVKINNTYMKLSWLTVTGDSMSKEHKFIVKHENNKGRGDQEIVFPPIKKVTTSEVCLKNENGLLGVQLTSTSAYYTYLLLLLKSALHGAFILTAFLGRWSAVCRDRKRT</sequence>
<dbReference type="SMART" id="SM00407">
    <property type="entry name" value="IGc1"/>
    <property type="match status" value="1"/>
</dbReference>
<dbReference type="Proteomes" id="UP000694398">
    <property type="component" value="Unassembled WGS sequence"/>
</dbReference>
<organism evidence="9 10">
    <name type="scientific">Chinchilla lanigera</name>
    <name type="common">Long-tailed chinchilla</name>
    <name type="synonym">Chinchilla villidera</name>
    <dbReference type="NCBI Taxonomy" id="34839"/>
    <lineage>
        <taxon>Eukaryota</taxon>
        <taxon>Metazoa</taxon>
        <taxon>Chordata</taxon>
        <taxon>Craniata</taxon>
        <taxon>Vertebrata</taxon>
        <taxon>Euteleostomi</taxon>
        <taxon>Mammalia</taxon>
        <taxon>Eutheria</taxon>
        <taxon>Euarchontoglires</taxon>
        <taxon>Glires</taxon>
        <taxon>Rodentia</taxon>
        <taxon>Hystricomorpha</taxon>
        <taxon>Chinchillidae</taxon>
        <taxon>Chinchilla</taxon>
    </lineage>
</organism>
<dbReference type="PANTHER" id="PTHR19256:SF65">
    <property type="entry name" value="T CELL RECEPTOR GAMMA CONSTANT 1-RELATED"/>
    <property type="match status" value="1"/>
</dbReference>
<gene>
    <name evidence="9" type="primary">TRGC1</name>
</gene>
<comment type="subcellular location">
    <subcellularLocation>
        <location evidence="1">Membrane</location>
    </subcellularLocation>
</comment>
<reference evidence="9" key="1">
    <citation type="submission" date="2025-08" db="UniProtKB">
        <authorList>
            <consortium name="Ensembl"/>
        </authorList>
    </citation>
    <scope>IDENTIFICATION</scope>
</reference>
<evidence type="ECO:0000256" key="3">
    <source>
        <dbReference type="ARBA" id="ARBA00022989"/>
    </source>
</evidence>
<keyword evidence="10" id="KW-1185">Reference proteome</keyword>
<proteinExistence type="predicted"/>
<keyword evidence="5" id="KW-0675">Receptor</keyword>
<keyword evidence="4 7" id="KW-0472">Membrane</keyword>
<dbReference type="InterPro" id="IPR013783">
    <property type="entry name" value="Ig-like_fold"/>
</dbReference>
<dbReference type="Ensembl" id="ENSCLAT00000010968.1">
    <property type="protein sequence ID" value="ENSCLAP00000010834.1"/>
    <property type="gene ID" value="ENSCLAG00000007481.1"/>
</dbReference>
<evidence type="ECO:0000256" key="5">
    <source>
        <dbReference type="ARBA" id="ARBA00023170"/>
    </source>
</evidence>
<dbReference type="GO" id="GO:0016020">
    <property type="term" value="C:membrane"/>
    <property type="evidence" value="ECO:0007669"/>
    <property type="project" value="UniProtKB-SubCell"/>
</dbReference>
<evidence type="ECO:0000256" key="7">
    <source>
        <dbReference type="SAM" id="Phobius"/>
    </source>
</evidence>
<feature type="transmembrane region" description="Helical" evidence="7">
    <location>
        <begin position="145"/>
        <end position="168"/>
    </location>
</feature>
<keyword evidence="3 7" id="KW-1133">Transmembrane helix</keyword>
<dbReference type="GeneTree" id="ENSGT00940000153143"/>
<dbReference type="InterPro" id="IPR003597">
    <property type="entry name" value="Ig_C1-set"/>
</dbReference>
<name>A0A8C2V652_CHILA</name>
<keyword evidence="2 7" id="KW-0812">Transmembrane</keyword>
<dbReference type="AlphaFoldDB" id="A0A8C2V652"/>
<accession>A0A8C2V652</accession>
<evidence type="ECO:0000256" key="2">
    <source>
        <dbReference type="ARBA" id="ARBA00022692"/>
    </source>
</evidence>
<evidence type="ECO:0000256" key="1">
    <source>
        <dbReference type="ARBA" id="ARBA00004370"/>
    </source>
</evidence>
<dbReference type="SUPFAM" id="SSF48726">
    <property type="entry name" value="Immunoglobulin"/>
    <property type="match status" value="1"/>
</dbReference>
<dbReference type="Pfam" id="PF07654">
    <property type="entry name" value="C1-set"/>
    <property type="match status" value="1"/>
</dbReference>
<evidence type="ECO:0000256" key="4">
    <source>
        <dbReference type="ARBA" id="ARBA00023136"/>
    </source>
</evidence>
<dbReference type="InterPro" id="IPR051117">
    <property type="entry name" value="TRG_var/const_region"/>
</dbReference>